<reference evidence="5 6" key="1">
    <citation type="submission" date="2023-09" db="EMBL/GenBank/DDBJ databases">
        <authorList>
            <person name="Wang M."/>
        </authorList>
    </citation>
    <scope>NUCLEOTIDE SEQUENCE [LARGE SCALE GENOMIC DNA]</scope>
    <source>
        <strain evidence="5">GT-2023</strain>
        <tissue evidence="5">Liver</tissue>
    </source>
</reference>
<proteinExistence type="predicted"/>
<dbReference type="InterPro" id="IPR029495">
    <property type="entry name" value="NACHT-assoc"/>
</dbReference>
<feature type="domain" description="FISNA" evidence="4">
    <location>
        <begin position="96"/>
        <end position="158"/>
    </location>
</feature>
<evidence type="ECO:0000313" key="6">
    <source>
        <dbReference type="Proteomes" id="UP001558613"/>
    </source>
</evidence>
<evidence type="ECO:0000256" key="1">
    <source>
        <dbReference type="ARBA" id="ARBA00022614"/>
    </source>
</evidence>
<evidence type="ECO:0000256" key="2">
    <source>
        <dbReference type="ARBA" id="ARBA00022737"/>
    </source>
</evidence>
<feature type="region of interest" description="Disordered" evidence="3">
    <location>
        <begin position="1"/>
        <end position="31"/>
    </location>
</feature>
<evidence type="ECO:0000256" key="3">
    <source>
        <dbReference type="SAM" id="MobiDB-lite"/>
    </source>
</evidence>
<accession>A0ABR3NH43</accession>
<evidence type="ECO:0000259" key="4">
    <source>
        <dbReference type="SMART" id="SM01288"/>
    </source>
</evidence>
<dbReference type="Proteomes" id="UP001558613">
    <property type="component" value="Unassembled WGS sequence"/>
</dbReference>
<sequence>MNDTGDEDYFPGCSPVQQKRSEPEPSCVSMKSDVSMDEPIMFKSGDSQPGHIPVQQKRPEAESSCVSIKSETSTIQPLDSKSGDTQPALSHEVLSTFRTNLMKKFECLYEGTATQKNPTLLNEIYTELYITESESGEINNEHENPDQFGYVGAISLLSPVEVYLQLCNPQTS</sequence>
<name>A0ABR3NH43_9TELE</name>
<comment type="caution">
    <text evidence="5">The sequence shown here is derived from an EMBL/GenBank/DDBJ whole genome shotgun (WGS) entry which is preliminary data.</text>
</comment>
<protein>
    <recommendedName>
        <fullName evidence="4">FISNA domain-containing protein</fullName>
    </recommendedName>
</protein>
<dbReference type="Pfam" id="PF14484">
    <property type="entry name" value="FISNA"/>
    <property type="match status" value="1"/>
</dbReference>
<keyword evidence="6" id="KW-1185">Reference proteome</keyword>
<dbReference type="PANTHER" id="PTHR24106">
    <property type="entry name" value="NACHT, LRR AND CARD DOMAINS-CONTAINING"/>
    <property type="match status" value="1"/>
</dbReference>
<feature type="region of interest" description="Disordered" evidence="3">
    <location>
        <begin position="44"/>
        <end position="63"/>
    </location>
</feature>
<dbReference type="InterPro" id="IPR051261">
    <property type="entry name" value="NLR"/>
</dbReference>
<dbReference type="EMBL" id="JAYMGO010000004">
    <property type="protein sequence ID" value="KAL1276300.1"/>
    <property type="molecule type" value="Genomic_DNA"/>
</dbReference>
<gene>
    <name evidence="5" type="ORF">QQF64_035923</name>
</gene>
<organism evidence="5 6">
    <name type="scientific">Cirrhinus molitorella</name>
    <name type="common">mud carp</name>
    <dbReference type="NCBI Taxonomy" id="172907"/>
    <lineage>
        <taxon>Eukaryota</taxon>
        <taxon>Metazoa</taxon>
        <taxon>Chordata</taxon>
        <taxon>Craniata</taxon>
        <taxon>Vertebrata</taxon>
        <taxon>Euteleostomi</taxon>
        <taxon>Actinopterygii</taxon>
        <taxon>Neopterygii</taxon>
        <taxon>Teleostei</taxon>
        <taxon>Ostariophysi</taxon>
        <taxon>Cypriniformes</taxon>
        <taxon>Cyprinidae</taxon>
        <taxon>Labeoninae</taxon>
        <taxon>Labeonini</taxon>
        <taxon>Cirrhinus</taxon>
    </lineage>
</organism>
<evidence type="ECO:0000313" key="5">
    <source>
        <dbReference type="EMBL" id="KAL1276300.1"/>
    </source>
</evidence>
<keyword evidence="1" id="KW-0433">Leucine-rich repeat</keyword>
<keyword evidence="2" id="KW-0677">Repeat</keyword>
<dbReference type="SMART" id="SM01288">
    <property type="entry name" value="FISNA"/>
    <property type="match status" value="1"/>
</dbReference>